<organism evidence="8 9">
    <name type="scientific">Candidatus Chisholmbacteria bacterium RIFCSPHIGHO2_01_FULL_49_18</name>
    <dbReference type="NCBI Taxonomy" id="1797590"/>
    <lineage>
        <taxon>Bacteria</taxon>
        <taxon>Candidatus Chisholmiibacteriota</taxon>
    </lineage>
</organism>
<evidence type="ECO:0000313" key="9">
    <source>
        <dbReference type="Proteomes" id="UP000179069"/>
    </source>
</evidence>
<evidence type="ECO:0000313" key="8">
    <source>
        <dbReference type="EMBL" id="OGY16213.1"/>
    </source>
</evidence>
<comment type="caution">
    <text evidence="8">The sequence shown here is derived from an EMBL/GenBank/DDBJ whole genome shotgun (WGS) entry which is preliminary data.</text>
</comment>
<evidence type="ECO:0000259" key="7">
    <source>
        <dbReference type="Pfam" id="PF00892"/>
    </source>
</evidence>
<dbReference type="InterPro" id="IPR000620">
    <property type="entry name" value="EamA_dom"/>
</dbReference>
<evidence type="ECO:0000256" key="1">
    <source>
        <dbReference type="ARBA" id="ARBA00004141"/>
    </source>
</evidence>
<keyword evidence="3 6" id="KW-0812">Transmembrane</keyword>
<gene>
    <name evidence="8" type="ORF">A2785_01315</name>
</gene>
<dbReference type="InterPro" id="IPR050638">
    <property type="entry name" value="AA-Vitamin_Transporters"/>
</dbReference>
<feature type="transmembrane region" description="Helical" evidence="6">
    <location>
        <begin position="85"/>
        <end position="105"/>
    </location>
</feature>
<proteinExistence type="inferred from homology"/>
<evidence type="ECO:0000256" key="2">
    <source>
        <dbReference type="ARBA" id="ARBA00007362"/>
    </source>
</evidence>
<dbReference type="EMBL" id="MHCI01000018">
    <property type="protein sequence ID" value="OGY16213.1"/>
    <property type="molecule type" value="Genomic_DNA"/>
</dbReference>
<protein>
    <recommendedName>
        <fullName evidence="7">EamA domain-containing protein</fullName>
    </recommendedName>
</protein>
<dbReference type="PANTHER" id="PTHR32322">
    <property type="entry name" value="INNER MEMBRANE TRANSPORTER"/>
    <property type="match status" value="1"/>
</dbReference>
<feature type="transmembrane region" description="Helical" evidence="6">
    <location>
        <begin position="114"/>
        <end position="136"/>
    </location>
</feature>
<feature type="domain" description="EamA" evidence="7">
    <location>
        <begin position="2"/>
        <end position="71"/>
    </location>
</feature>
<comment type="subcellular location">
    <subcellularLocation>
        <location evidence="1">Membrane</location>
        <topology evidence="1">Multi-pass membrane protein</topology>
    </subcellularLocation>
</comment>
<feature type="transmembrane region" description="Helical" evidence="6">
    <location>
        <begin position="55"/>
        <end position="73"/>
    </location>
</feature>
<evidence type="ECO:0000256" key="5">
    <source>
        <dbReference type="ARBA" id="ARBA00023136"/>
    </source>
</evidence>
<feature type="transmembrane region" description="Helical" evidence="6">
    <location>
        <begin position="148"/>
        <end position="168"/>
    </location>
</feature>
<dbReference type="SUPFAM" id="SSF103481">
    <property type="entry name" value="Multidrug resistance efflux transporter EmrE"/>
    <property type="match status" value="2"/>
</dbReference>
<keyword evidence="5 6" id="KW-0472">Membrane</keyword>
<comment type="similarity">
    <text evidence="2">Belongs to the EamA transporter family.</text>
</comment>
<dbReference type="PANTHER" id="PTHR32322:SF2">
    <property type="entry name" value="EAMA DOMAIN-CONTAINING PROTEIN"/>
    <property type="match status" value="1"/>
</dbReference>
<feature type="domain" description="EamA" evidence="7">
    <location>
        <begin position="86"/>
        <end position="221"/>
    </location>
</feature>
<sequence length="225" mass="23933">MVAVGVVSTGLPLLLFYFSLSYMSSGMFTVFLATLPIFTAVLAHLFLKGERLHKNLLIGLTIALVGVALLIVTRSSGLAGGVFSIKGPVFAFIGVLSAAVGSVYAKSHLNKEDVFVVSAAQTFAAFIFVTAIVFIFKKYQVGQVSPMGWFAVFYNGIVGSFIAFWLTFTLIKKYGATASALPNYIMPVVSTLLGSVFLGELITFPLLAGALVVLVGVFFSSLSKD</sequence>
<dbReference type="Pfam" id="PF00892">
    <property type="entry name" value="EamA"/>
    <property type="match status" value="2"/>
</dbReference>
<keyword evidence="4 6" id="KW-1133">Transmembrane helix</keyword>
<evidence type="ECO:0000256" key="6">
    <source>
        <dbReference type="SAM" id="Phobius"/>
    </source>
</evidence>
<feature type="transmembrane region" description="Helical" evidence="6">
    <location>
        <begin position="20"/>
        <end position="43"/>
    </location>
</feature>
<feature type="transmembrane region" description="Helical" evidence="6">
    <location>
        <begin position="204"/>
        <end position="222"/>
    </location>
</feature>
<dbReference type="InterPro" id="IPR037185">
    <property type="entry name" value="EmrE-like"/>
</dbReference>
<accession>A0A1G1VLD1</accession>
<dbReference type="GO" id="GO:0016020">
    <property type="term" value="C:membrane"/>
    <property type="evidence" value="ECO:0007669"/>
    <property type="project" value="UniProtKB-SubCell"/>
</dbReference>
<feature type="transmembrane region" description="Helical" evidence="6">
    <location>
        <begin position="180"/>
        <end position="198"/>
    </location>
</feature>
<dbReference type="Proteomes" id="UP000179069">
    <property type="component" value="Unassembled WGS sequence"/>
</dbReference>
<name>A0A1G1VLD1_9BACT</name>
<reference evidence="8 9" key="1">
    <citation type="journal article" date="2016" name="Nat. Commun.">
        <title>Thousands of microbial genomes shed light on interconnected biogeochemical processes in an aquifer system.</title>
        <authorList>
            <person name="Anantharaman K."/>
            <person name="Brown C.T."/>
            <person name="Hug L.A."/>
            <person name="Sharon I."/>
            <person name="Castelle C.J."/>
            <person name="Probst A.J."/>
            <person name="Thomas B.C."/>
            <person name="Singh A."/>
            <person name="Wilkins M.J."/>
            <person name="Karaoz U."/>
            <person name="Brodie E.L."/>
            <person name="Williams K.H."/>
            <person name="Hubbard S.S."/>
            <person name="Banfield J.F."/>
        </authorList>
    </citation>
    <scope>NUCLEOTIDE SEQUENCE [LARGE SCALE GENOMIC DNA]</scope>
</reference>
<dbReference type="AlphaFoldDB" id="A0A1G1VLD1"/>
<evidence type="ECO:0000256" key="4">
    <source>
        <dbReference type="ARBA" id="ARBA00022989"/>
    </source>
</evidence>
<evidence type="ECO:0000256" key="3">
    <source>
        <dbReference type="ARBA" id="ARBA00022692"/>
    </source>
</evidence>